<dbReference type="InterPro" id="IPR051082">
    <property type="entry name" value="Pentapeptide-BTB/POZ_domain"/>
</dbReference>
<accession>A0ABX1PC43</accession>
<evidence type="ECO:0000313" key="1">
    <source>
        <dbReference type="EMBL" id="NMG21548.1"/>
    </source>
</evidence>
<dbReference type="Gene3D" id="2.160.20.80">
    <property type="entry name" value="E3 ubiquitin-protein ligase SopA"/>
    <property type="match status" value="1"/>
</dbReference>
<sequence>ANLSKTDLKFANFSRSNLSKANLIEANLSEAYLSCADLSEANFSRAILNKACLNCTNLSRTNLSKAELSLAVIEAANLQNADLSLAQALGSNFKGANLTGACLQNWNTNCKTQLDDVECDYIYLKKGYGFEFNSRYPSDRMFQPGEFTRQFKQASEIEELVFPYGITEFFQFFQERQQQYTDKVLAIQELEPKSDSSVAVRLEVLPKANQEDAKSFYEEQLQLVKASYTLQATTQAMELYKQHNAEIIELARLALGKPSINNVNVGATAMSNSEGFTNNLQGANIANFSNQMRDNARQQANQYNYSPETKSLADAAKEIQTLLDHLSQTYRTDTMTAKCAFANEVIQRIDNDPSLTQRILSAFSAGSISALEQFLNHPAASFVINALEDWQKTRVE</sequence>
<protein>
    <recommendedName>
        <fullName evidence="3">Pentapeptide repeat-containing protein</fullName>
    </recommendedName>
</protein>
<gene>
    <name evidence="1" type="ORF">DP116_19675</name>
</gene>
<dbReference type="InterPro" id="IPR001646">
    <property type="entry name" value="5peptide_repeat"/>
</dbReference>
<dbReference type="RefSeq" id="WP_169156780.1">
    <property type="nucleotide sequence ID" value="NZ_CAWPJE010000166.1"/>
</dbReference>
<evidence type="ECO:0000313" key="2">
    <source>
        <dbReference type="Proteomes" id="UP000718564"/>
    </source>
</evidence>
<dbReference type="SUPFAM" id="SSF141571">
    <property type="entry name" value="Pentapeptide repeat-like"/>
    <property type="match status" value="1"/>
</dbReference>
<evidence type="ECO:0008006" key="3">
    <source>
        <dbReference type="Google" id="ProtNLM"/>
    </source>
</evidence>
<proteinExistence type="predicted"/>
<feature type="non-terminal residue" evidence="1">
    <location>
        <position position="1"/>
    </location>
</feature>
<dbReference type="EMBL" id="QMEB01000172">
    <property type="protein sequence ID" value="NMG21548.1"/>
    <property type="molecule type" value="Genomic_DNA"/>
</dbReference>
<dbReference type="PANTHER" id="PTHR14136">
    <property type="entry name" value="BTB_POZ DOMAIN-CONTAINING PROTEIN KCTD9"/>
    <property type="match status" value="1"/>
</dbReference>
<dbReference type="Proteomes" id="UP000718564">
    <property type="component" value="Unassembled WGS sequence"/>
</dbReference>
<dbReference type="PANTHER" id="PTHR14136:SF17">
    <property type="entry name" value="BTB_POZ DOMAIN-CONTAINING PROTEIN KCTD9"/>
    <property type="match status" value="1"/>
</dbReference>
<reference evidence="1 2" key="1">
    <citation type="submission" date="2018-06" db="EMBL/GenBank/DDBJ databases">
        <title>Comparative genomics of Brasilonema spp. strains.</title>
        <authorList>
            <person name="Alvarenga D.O."/>
            <person name="Fiore M.F."/>
            <person name="Varani A.M."/>
        </authorList>
    </citation>
    <scope>NUCLEOTIDE SEQUENCE [LARGE SCALE GENOMIC DNA]</scope>
    <source>
        <strain evidence="1 2">SPC951</strain>
    </source>
</reference>
<keyword evidence="2" id="KW-1185">Reference proteome</keyword>
<comment type="caution">
    <text evidence="1">The sequence shown here is derived from an EMBL/GenBank/DDBJ whole genome shotgun (WGS) entry which is preliminary data.</text>
</comment>
<name>A0ABX1PC43_9CYAN</name>
<organism evidence="1 2">
    <name type="scientific">Brasilonema bromeliae SPC951</name>
    <dbReference type="NCBI Taxonomy" id="385972"/>
    <lineage>
        <taxon>Bacteria</taxon>
        <taxon>Bacillati</taxon>
        <taxon>Cyanobacteriota</taxon>
        <taxon>Cyanophyceae</taxon>
        <taxon>Nostocales</taxon>
        <taxon>Scytonemataceae</taxon>
        <taxon>Brasilonema</taxon>
        <taxon>Bromeliae group (in: Brasilonema)</taxon>
    </lineage>
</organism>
<dbReference type="Pfam" id="PF00805">
    <property type="entry name" value="Pentapeptide"/>
    <property type="match status" value="2"/>
</dbReference>